<gene>
    <name evidence="1" type="ORF">GCM10008957_01530</name>
</gene>
<reference evidence="1" key="2">
    <citation type="submission" date="2020-09" db="EMBL/GenBank/DDBJ databases">
        <authorList>
            <person name="Sun Q."/>
            <person name="Ohkuma M."/>
        </authorList>
    </citation>
    <scope>NUCLEOTIDE SEQUENCE</scope>
    <source>
        <strain evidence="1">JCM 31311</strain>
    </source>
</reference>
<accession>A0A918BUT9</accession>
<dbReference type="Proteomes" id="UP000603865">
    <property type="component" value="Unassembled WGS sequence"/>
</dbReference>
<evidence type="ECO:0000313" key="2">
    <source>
        <dbReference type="Proteomes" id="UP000603865"/>
    </source>
</evidence>
<dbReference type="AlphaFoldDB" id="A0A918BUT9"/>
<reference evidence="1" key="1">
    <citation type="journal article" date="2014" name="Int. J. Syst. Evol. Microbiol.">
        <title>Complete genome sequence of Corynebacterium casei LMG S-19264T (=DSM 44701T), isolated from a smear-ripened cheese.</title>
        <authorList>
            <consortium name="US DOE Joint Genome Institute (JGI-PGF)"/>
            <person name="Walter F."/>
            <person name="Albersmeier A."/>
            <person name="Kalinowski J."/>
            <person name="Ruckert C."/>
        </authorList>
    </citation>
    <scope>NUCLEOTIDE SEQUENCE</scope>
    <source>
        <strain evidence="1">JCM 31311</strain>
    </source>
</reference>
<dbReference type="EMBL" id="BMQL01000001">
    <property type="protein sequence ID" value="GGQ93235.1"/>
    <property type="molecule type" value="Genomic_DNA"/>
</dbReference>
<name>A0A918BUT9_9DEIO</name>
<keyword evidence="2" id="KW-1185">Reference proteome</keyword>
<evidence type="ECO:0000313" key="1">
    <source>
        <dbReference type="EMBL" id="GGQ93235.1"/>
    </source>
</evidence>
<proteinExistence type="predicted"/>
<dbReference type="RefSeq" id="WP_189087572.1">
    <property type="nucleotide sequence ID" value="NZ_BMQL01000001.1"/>
</dbReference>
<sequence length="58" mass="6119">MTESKTTVRVAPAALPVSKSGPYLRPTVKRVGAWQRVTLVITIPIGPGSTNPIYGGNN</sequence>
<comment type="caution">
    <text evidence="1">The sequence shown here is derived from an EMBL/GenBank/DDBJ whole genome shotgun (WGS) entry which is preliminary data.</text>
</comment>
<organism evidence="1 2">
    <name type="scientific">Deinococcus ruber</name>
    <dbReference type="NCBI Taxonomy" id="1848197"/>
    <lineage>
        <taxon>Bacteria</taxon>
        <taxon>Thermotogati</taxon>
        <taxon>Deinococcota</taxon>
        <taxon>Deinococci</taxon>
        <taxon>Deinococcales</taxon>
        <taxon>Deinococcaceae</taxon>
        <taxon>Deinococcus</taxon>
    </lineage>
</organism>
<protein>
    <submittedName>
        <fullName evidence="1">Uncharacterized protein</fullName>
    </submittedName>
</protein>